<dbReference type="Proteomes" id="UP000245207">
    <property type="component" value="Unassembled WGS sequence"/>
</dbReference>
<dbReference type="InterPro" id="IPR036085">
    <property type="entry name" value="PAZ_dom_sf"/>
</dbReference>
<evidence type="ECO:0000313" key="2">
    <source>
        <dbReference type="EMBL" id="PWA95459.1"/>
    </source>
</evidence>
<dbReference type="OrthoDB" id="1722598at2759"/>
<dbReference type="Pfam" id="PF02170">
    <property type="entry name" value="PAZ"/>
    <property type="match status" value="1"/>
</dbReference>
<reference evidence="2 3" key="1">
    <citation type="journal article" date="2018" name="Mol. Plant">
        <title>The genome of Artemisia annua provides insight into the evolution of Asteraceae family and artemisinin biosynthesis.</title>
        <authorList>
            <person name="Shen Q."/>
            <person name="Zhang L."/>
            <person name="Liao Z."/>
            <person name="Wang S."/>
            <person name="Yan T."/>
            <person name="Shi P."/>
            <person name="Liu M."/>
            <person name="Fu X."/>
            <person name="Pan Q."/>
            <person name="Wang Y."/>
            <person name="Lv Z."/>
            <person name="Lu X."/>
            <person name="Zhang F."/>
            <person name="Jiang W."/>
            <person name="Ma Y."/>
            <person name="Chen M."/>
            <person name="Hao X."/>
            <person name="Li L."/>
            <person name="Tang Y."/>
            <person name="Lv G."/>
            <person name="Zhou Y."/>
            <person name="Sun X."/>
            <person name="Brodelius P.E."/>
            <person name="Rose J.K.C."/>
            <person name="Tang K."/>
        </authorList>
    </citation>
    <scope>NUCLEOTIDE SEQUENCE [LARGE SCALE GENOMIC DNA]</scope>
    <source>
        <strain evidence="3">cv. Huhao1</strain>
        <tissue evidence="2">Leaf</tissue>
    </source>
</reference>
<dbReference type="InterPro" id="IPR003100">
    <property type="entry name" value="PAZ_dom"/>
</dbReference>
<dbReference type="EMBL" id="PKPP01000239">
    <property type="protein sequence ID" value="PWA95459.1"/>
    <property type="molecule type" value="Genomic_DNA"/>
</dbReference>
<comment type="caution">
    <text evidence="2">The sequence shown here is derived from an EMBL/GenBank/DDBJ whole genome shotgun (WGS) entry which is preliminary data.</text>
</comment>
<keyword evidence="3" id="KW-1185">Reference proteome</keyword>
<evidence type="ECO:0000259" key="1">
    <source>
        <dbReference type="PROSITE" id="PS50821"/>
    </source>
</evidence>
<dbReference type="SUPFAM" id="SSF101690">
    <property type="entry name" value="PAZ domain"/>
    <property type="match status" value="1"/>
</dbReference>
<sequence>MKTKIISFLHIHYSKNLNVFLFSPCANRRNTQLQRVSVLAWFKSITSSRNLKGFGSWSSSYASFFLKTLMIQFEREFGSLQDFDHASHEIKKALRGVNVKVTHRGNMRWKYRISGLTSQATRELNINNNYCFPFNIIFPVDEGGTMKSVVEYFRETYGFAIQRVQWPCLQVGNTKRPNYLPMEILSSMELISDQTSPFTNLKMLKIYPKVVDSAERAQKNASMSVEVKKFLLHGSSSATFTMASRENEADTQEKADAKPVPVKVSMRKDLFKDKPDLEQPGRQIHRNRNMSSIHEVSRYTFCSLWNDKSGHNIPISNMGFAEA</sequence>
<dbReference type="PANTHER" id="PTHR22891">
    <property type="entry name" value="EUKARYOTIC TRANSLATION INITIATION FACTOR 2C"/>
    <property type="match status" value="1"/>
</dbReference>
<dbReference type="GO" id="GO:0003723">
    <property type="term" value="F:RNA binding"/>
    <property type="evidence" value="ECO:0007669"/>
    <property type="project" value="InterPro"/>
</dbReference>
<dbReference type="CDD" id="cd02846">
    <property type="entry name" value="PAZ_argonaute_like"/>
    <property type="match status" value="1"/>
</dbReference>
<protein>
    <submittedName>
        <fullName evidence="2">Argonaute 1</fullName>
    </submittedName>
</protein>
<dbReference type="PROSITE" id="PS50821">
    <property type="entry name" value="PAZ"/>
    <property type="match status" value="1"/>
</dbReference>
<dbReference type="STRING" id="35608.A0A2U1QBT2"/>
<dbReference type="AlphaFoldDB" id="A0A2U1QBT2"/>
<accession>A0A2U1QBT2</accession>
<name>A0A2U1QBT2_ARTAN</name>
<proteinExistence type="predicted"/>
<evidence type="ECO:0000313" key="3">
    <source>
        <dbReference type="Proteomes" id="UP000245207"/>
    </source>
</evidence>
<gene>
    <name evidence="2" type="ORF">CTI12_AA022150</name>
</gene>
<organism evidence="2 3">
    <name type="scientific">Artemisia annua</name>
    <name type="common">Sweet wormwood</name>
    <dbReference type="NCBI Taxonomy" id="35608"/>
    <lineage>
        <taxon>Eukaryota</taxon>
        <taxon>Viridiplantae</taxon>
        <taxon>Streptophyta</taxon>
        <taxon>Embryophyta</taxon>
        <taxon>Tracheophyta</taxon>
        <taxon>Spermatophyta</taxon>
        <taxon>Magnoliopsida</taxon>
        <taxon>eudicotyledons</taxon>
        <taxon>Gunneridae</taxon>
        <taxon>Pentapetalae</taxon>
        <taxon>asterids</taxon>
        <taxon>campanulids</taxon>
        <taxon>Asterales</taxon>
        <taxon>Asteraceae</taxon>
        <taxon>Asteroideae</taxon>
        <taxon>Anthemideae</taxon>
        <taxon>Artemisiinae</taxon>
        <taxon>Artemisia</taxon>
    </lineage>
</organism>
<feature type="domain" description="PAZ" evidence="1">
    <location>
        <begin position="79"/>
        <end position="189"/>
    </location>
</feature>
<dbReference type="Gene3D" id="2.170.260.10">
    <property type="entry name" value="paz domain"/>
    <property type="match status" value="1"/>
</dbReference>